<keyword evidence="1" id="KW-1133">Transmembrane helix</keyword>
<proteinExistence type="predicted"/>
<dbReference type="RefSeq" id="WP_116021174.1">
    <property type="nucleotide sequence ID" value="NZ_QTTT01000001.1"/>
</dbReference>
<dbReference type="Proteomes" id="UP000256661">
    <property type="component" value="Unassembled WGS sequence"/>
</dbReference>
<dbReference type="EMBL" id="QTTT01000001">
    <property type="protein sequence ID" value="REE95362.1"/>
    <property type="molecule type" value="Genomic_DNA"/>
</dbReference>
<feature type="signal peptide" evidence="2">
    <location>
        <begin position="1"/>
        <end position="22"/>
    </location>
</feature>
<feature type="transmembrane region" description="Helical" evidence="1">
    <location>
        <begin position="34"/>
        <end position="50"/>
    </location>
</feature>
<organism evidence="3 4">
    <name type="scientific">Thermomonospora umbrina</name>
    <dbReference type="NCBI Taxonomy" id="111806"/>
    <lineage>
        <taxon>Bacteria</taxon>
        <taxon>Bacillati</taxon>
        <taxon>Actinomycetota</taxon>
        <taxon>Actinomycetes</taxon>
        <taxon>Streptosporangiales</taxon>
        <taxon>Thermomonosporaceae</taxon>
        <taxon>Thermomonospora</taxon>
    </lineage>
</organism>
<evidence type="ECO:0008006" key="5">
    <source>
        <dbReference type="Google" id="ProtNLM"/>
    </source>
</evidence>
<feature type="chain" id="PRO_5038771626" description="Holin" evidence="2">
    <location>
        <begin position="23"/>
        <end position="66"/>
    </location>
</feature>
<reference evidence="3 4" key="1">
    <citation type="submission" date="2018-08" db="EMBL/GenBank/DDBJ databases">
        <title>Sequencing the genomes of 1000 actinobacteria strains.</title>
        <authorList>
            <person name="Klenk H.-P."/>
        </authorList>
    </citation>
    <scope>NUCLEOTIDE SEQUENCE [LARGE SCALE GENOMIC DNA]</scope>
    <source>
        <strain evidence="3 4">DSM 43927</strain>
    </source>
</reference>
<accession>A0A3D9SHJ3</accession>
<sequence length="66" mass="6588">MMKYAKAVVAALAAGGAALGTALTDDAVSTGEWVAVALAVLGALGVTYAVPNRRPAAADEVPGYRR</sequence>
<evidence type="ECO:0000256" key="1">
    <source>
        <dbReference type="SAM" id="Phobius"/>
    </source>
</evidence>
<evidence type="ECO:0000313" key="3">
    <source>
        <dbReference type="EMBL" id="REE95362.1"/>
    </source>
</evidence>
<keyword evidence="4" id="KW-1185">Reference proteome</keyword>
<evidence type="ECO:0000313" key="4">
    <source>
        <dbReference type="Proteomes" id="UP000256661"/>
    </source>
</evidence>
<name>A0A3D9SHJ3_9ACTN</name>
<keyword evidence="1" id="KW-0472">Membrane</keyword>
<gene>
    <name evidence="3" type="ORF">DFJ69_0749</name>
</gene>
<comment type="caution">
    <text evidence="3">The sequence shown here is derived from an EMBL/GenBank/DDBJ whole genome shotgun (WGS) entry which is preliminary data.</text>
</comment>
<keyword evidence="2" id="KW-0732">Signal</keyword>
<dbReference type="AlphaFoldDB" id="A0A3D9SHJ3"/>
<keyword evidence="1" id="KW-0812">Transmembrane</keyword>
<protein>
    <recommendedName>
        <fullName evidence="5">Holin</fullName>
    </recommendedName>
</protein>
<evidence type="ECO:0000256" key="2">
    <source>
        <dbReference type="SAM" id="SignalP"/>
    </source>
</evidence>